<evidence type="ECO:0000313" key="12">
    <source>
        <dbReference type="Proteomes" id="UP001497453"/>
    </source>
</evidence>
<feature type="domain" description="FAD-binding PCMH-type" evidence="10">
    <location>
        <begin position="199"/>
        <end position="380"/>
    </location>
</feature>
<dbReference type="InterPro" id="IPR016169">
    <property type="entry name" value="FAD-bd_PCMH_sub2"/>
</dbReference>
<comment type="cofactor">
    <cofactor evidence="1">
        <name>FAD</name>
        <dbReference type="ChEBI" id="CHEBI:57692"/>
    </cofactor>
</comment>
<evidence type="ECO:0000256" key="2">
    <source>
        <dbReference type="ARBA" id="ARBA00004173"/>
    </source>
</evidence>
<evidence type="ECO:0000259" key="10">
    <source>
        <dbReference type="PROSITE" id="PS51387"/>
    </source>
</evidence>
<evidence type="ECO:0000256" key="8">
    <source>
        <dbReference type="ARBA" id="ARBA00023128"/>
    </source>
</evidence>
<evidence type="ECO:0000313" key="11">
    <source>
        <dbReference type="EMBL" id="CAL1702691.1"/>
    </source>
</evidence>
<evidence type="ECO:0000256" key="4">
    <source>
        <dbReference type="ARBA" id="ARBA00022630"/>
    </source>
</evidence>
<dbReference type="Pfam" id="PF02913">
    <property type="entry name" value="FAD-oxidase_C"/>
    <property type="match status" value="1"/>
</dbReference>
<name>A0ABP1D460_9APHY</name>
<dbReference type="SUPFAM" id="SSF55103">
    <property type="entry name" value="FAD-linked oxidases, C-terminal domain"/>
    <property type="match status" value="1"/>
</dbReference>
<keyword evidence="12" id="KW-1185">Reference proteome</keyword>
<dbReference type="PROSITE" id="PS51387">
    <property type="entry name" value="FAD_PCMH"/>
    <property type="match status" value="1"/>
</dbReference>
<dbReference type="InterPro" id="IPR016171">
    <property type="entry name" value="Vanillyl_alc_oxidase_C-sub2"/>
</dbReference>
<dbReference type="Gene3D" id="1.10.45.10">
    <property type="entry name" value="Vanillyl-alcohol Oxidase, Chain A, domain 4"/>
    <property type="match status" value="1"/>
</dbReference>
<keyword evidence="4" id="KW-0285">Flavoprotein</keyword>
<dbReference type="InterPro" id="IPR006094">
    <property type="entry name" value="Oxid_FAD_bind_N"/>
</dbReference>
<dbReference type="Gene3D" id="3.30.465.10">
    <property type="match status" value="1"/>
</dbReference>
<keyword evidence="8" id="KW-0496">Mitochondrion</keyword>
<accession>A0ABP1D460</accession>
<evidence type="ECO:0000256" key="9">
    <source>
        <dbReference type="ARBA" id="ARBA00038897"/>
    </source>
</evidence>
<dbReference type="Proteomes" id="UP001497453">
    <property type="component" value="Chromosome 2"/>
</dbReference>
<dbReference type="InterPro" id="IPR004113">
    <property type="entry name" value="FAD-bd_oxidored_4_C"/>
</dbReference>
<evidence type="ECO:0000256" key="5">
    <source>
        <dbReference type="ARBA" id="ARBA00022827"/>
    </source>
</evidence>
<organism evidence="11 12">
    <name type="scientific">Somion occarium</name>
    <dbReference type="NCBI Taxonomy" id="3059160"/>
    <lineage>
        <taxon>Eukaryota</taxon>
        <taxon>Fungi</taxon>
        <taxon>Dikarya</taxon>
        <taxon>Basidiomycota</taxon>
        <taxon>Agaricomycotina</taxon>
        <taxon>Agaricomycetes</taxon>
        <taxon>Polyporales</taxon>
        <taxon>Cerrenaceae</taxon>
        <taxon>Somion</taxon>
    </lineage>
</organism>
<sequence>MRSLPDRVCRMIDLCRAEQQSACYARHQVQLVRKGQSGCETFTRTCFISSHRRPAGGGSPLDCGTMSLGRRISRTFLRTQFNNGKNIGLPACARYNSTSTSQPVNKKGLHWLNSRALLLLGGISIGLAVASTLNGKETDDTPKNAQIFSTSPGLNDTYGSIEDFEKAIAALQAAFPVDSVSTDLEVLEYHGSSENDYHPGSSPAVVVFPQSTEEVVKIVKIANQYRMPVIPYSGATSLEGHYRAPPIGAICVDMSNMDKIIEIHEADSDLVCQPGAHWMDINATLKKKGIPLFFPIDPGPGATIGGMVSTGCSGTNAVRYGTAKAEWFLNITVALPNGEVIKTRQRSRKSSAGFDTTKLFIGAEGTLGIITEVTIRLAPVLPTNVAVVHFPDVKKATEAVIEIMNQGVGIQCVELVDDDFMRSTNLYGMSARKWPEVDSLFFKLQGPTPRSLQETAAIVKQITKKHEGYGFALAHSDEEAGLLWRDRKNALYSGLALLEGSKGWSTDVCVPVSRLPQLVYETKKDIAASGVVSTIVGHVGDGNFHALLLFKTDEELKTIREIVHRMVERAIALDGTCTGEHGVGIGKREYLIDELGPGTVELMKTVKKAIDPYNLFNPGKLYPPEKRDTKSEIE</sequence>
<dbReference type="EMBL" id="OZ037945">
    <property type="protein sequence ID" value="CAL1702691.1"/>
    <property type="molecule type" value="Genomic_DNA"/>
</dbReference>
<dbReference type="PANTHER" id="PTHR11748:SF111">
    <property type="entry name" value="D-LACTATE DEHYDROGENASE, MITOCHONDRIAL-RELATED"/>
    <property type="match status" value="1"/>
</dbReference>
<keyword evidence="5" id="KW-0274">FAD</keyword>
<dbReference type="Pfam" id="PF01565">
    <property type="entry name" value="FAD_binding_4"/>
    <property type="match status" value="1"/>
</dbReference>
<dbReference type="SUPFAM" id="SSF56176">
    <property type="entry name" value="FAD-binding/transporter-associated domain-like"/>
    <property type="match status" value="1"/>
</dbReference>
<gene>
    <name evidence="11" type="ORF">GFSPODELE1_LOCUS4169</name>
</gene>
<dbReference type="EC" id="1.1.2.4" evidence="9"/>
<dbReference type="PANTHER" id="PTHR11748">
    <property type="entry name" value="D-LACTATE DEHYDROGENASE"/>
    <property type="match status" value="1"/>
</dbReference>
<dbReference type="InterPro" id="IPR016164">
    <property type="entry name" value="FAD-linked_Oxase-like_C"/>
</dbReference>
<comment type="subcellular location">
    <subcellularLocation>
        <location evidence="2">Mitochondrion</location>
    </subcellularLocation>
</comment>
<evidence type="ECO:0000256" key="6">
    <source>
        <dbReference type="ARBA" id="ARBA00022946"/>
    </source>
</evidence>
<dbReference type="InterPro" id="IPR016166">
    <property type="entry name" value="FAD-bd_PCMH"/>
</dbReference>
<dbReference type="InterPro" id="IPR036318">
    <property type="entry name" value="FAD-bd_PCMH-like_sf"/>
</dbReference>
<reference evidence="12" key="1">
    <citation type="submission" date="2024-04" db="EMBL/GenBank/DDBJ databases">
        <authorList>
            <person name="Shaw F."/>
            <person name="Minotto A."/>
        </authorList>
    </citation>
    <scope>NUCLEOTIDE SEQUENCE [LARGE SCALE GENOMIC DNA]</scope>
</reference>
<evidence type="ECO:0000256" key="1">
    <source>
        <dbReference type="ARBA" id="ARBA00001974"/>
    </source>
</evidence>
<evidence type="ECO:0000256" key="3">
    <source>
        <dbReference type="ARBA" id="ARBA00008000"/>
    </source>
</evidence>
<comment type="similarity">
    <text evidence="3">Belongs to the FAD-binding oxidoreductase/transferase type 4 family.</text>
</comment>
<protein>
    <recommendedName>
        <fullName evidence="9">D-lactate dehydrogenase (cytochrome)</fullName>
        <ecNumber evidence="9">1.1.2.4</ecNumber>
    </recommendedName>
</protein>
<keyword evidence="7" id="KW-0560">Oxidoreductase</keyword>
<proteinExistence type="inferred from homology"/>
<dbReference type="Gene3D" id="3.30.70.2740">
    <property type="match status" value="1"/>
</dbReference>
<evidence type="ECO:0000256" key="7">
    <source>
        <dbReference type="ARBA" id="ARBA00023002"/>
    </source>
</evidence>
<keyword evidence="6" id="KW-0809">Transit peptide</keyword>